<dbReference type="InterPro" id="IPR018357">
    <property type="entry name" value="Hexapep_transf_CS"/>
</dbReference>
<reference evidence="5 6" key="1">
    <citation type="submission" date="2014-09" db="EMBL/GenBank/DDBJ databases">
        <title>Vibrio maritimus JCM 19240. (C210) whole genome shotgun sequence.</title>
        <authorList>
            <person name="Sawabe T."/>
            <person name="Meirelles P."/>
            <person name="Nakanishi M."/>
            <person name="Sayaka M."/>
            <person name="Hattori M."/>
            <person name="Ohkuma M."/>
        </authorList>
    </citation>
    <scope>NUCLEOTIDE SEQUENCE [LARGE SCALE GENOMIC DNA]</scope>
    <source>
        <strain evidence="5 6">JCM 19240</strain>
    </source>
</reference>
<dbReference type="InterPro" id="IPR050179">
    <property type="entry name" value="Trans_hexapeptide_repeat"/>
</dbReference>
<evidence type="ECO:0000256" key="1">
    <source>
        <dbReference type="ARBA" id="ARBA00007274"/>
    </source>
</evidence>
<protein>
    <submittedName>
        <fullName evidence="5">Maltose O-acetyltransferase</fullName>
        <ecNumber evidence="5">2.3.1.79</ecNumber>
    </submittedName>
</protein>
<dbReference type="SUPFAM" id="SSF51161">
    <property type="entry name" value="Trimeric LpxA-like enzymes"/>
    <property type="match status" value="1"/>
</dbReference>
<keyword evidence="2 5" id="KW-0808">Transferase</keyword>
<evidence type="ECO:0000256" key="3">
    <source>
        <dbReference type="ARBA" id="ARBA00022737"/>
    </source>
</evidence>
<dbReference type="GO" id="GO:0008925">
    <property type="term" value="F:maltose O-acetyltransferase activity"/>
    <property type="evidence" value="ECO:0007669"/>
    <property type="project" value="UniProtKB-EC"/>
</dbReference>
<dbReference type="Proteomes" id="UP000029224">
    <property type="component" value="Unassembled WGS sequence"/>
</dbReference>
<dbReference type="InterPro" id="IPR011004">
    <property type="entry name" value="Trimer_LpxA-like_sf"/>
</dbReference>
<evidence type="ECO:0000313" key="5">
    <source>
        <dbReference type="EMBL" id="GAL32414.1"/>
    </source>
</evidence>
<dbReference type="PANTHER" id="PTHR43300">
    <property type="entry name" value="ACETYLTRANSFERASE"/>
    <property type="match status" value="1"/>
</dbReference>
<comment type="similarity">
    <text evidence="1">Belongs to the transferase hexapeptide repeat family.</text>
</comment>
<keyword evidence="6" id="KW-1185">Reference proteome</keyword>
<proteinExistence type="inferred from homology"/>
<evidence type="ECO:0000313" key="6">
    <source>
        <dbReference type="Proteomes" id="UP000029224"/>
    </source>
</evidence>
<dbReference type="PROSITE" id="PS00101">
    <property type="entry name" value="HEXAPEP_TRANSFERASES"/>
    <property type="match status" value="1"/>
</dbReference>
<keyword evidence="3" id="KW-0677">Repeat</keyword>
<accession>A0A090T123</accession>
<evidence type="ECO:0000256" key="2">
    <source>
        <dbReference type="ARBA" id="ARBA00022679"/>
    </source>
</evidence>
<reference evidence="5 6" key="2">
    <citation type="submission" date="2014-09" db="EMBL/GenBank/DDBJ databases">
        <authorList>
            <consortium name="NBRP consortium"/>
            <person name="Sawabe T."/>
            <person name="Meirelles P."/>
            <person name="Nakanishi M."/>
            <person name="Sayaka M."/>
            <person name="Hattori M."/>
            <person name="Ohkuma M."/>
        </authorList>
    </citation>
    <scope>NUCLEOTIDE SEQUENCE [LARGE SCALE GENOMIC DNA]</scope>
    <source>
        <strain evidence="5 6">JCM 19240</strain>
    </source>
</reference>
<dbReference type="EC" id="2.3.1.79" evidence="5"/>
<sequence>MDSNKLFPIRDFKNTVFLKPLIESSEVTNVHAGDYSYYSDFNDPTEFLTKNVLYNFGISGNSLHIGKFCAFANGVKFIMPDANHATAGITTFPFAVFSDEWSESLPLSDYPFKACKDTIVGHDVWLGCDVTIMPGVHIGHGSIVGSKSVVSKDIPPYSIAVGNPAKVVKSRFDKESIELLLKIAWWDWDIEKIEAAMPILVKGDVVDLIEIAEEN</sequence>
<dbReference type="InterPro" id="IPR001451">
    <property type="entry name" value="Hexapep"/>
</dbReference>
<dbReference type="CDD" id="cd03349">
    <property type="entry name" value="LbH_XAT"/>
    <property type="match status" value="1"/>
</dbReference>
<dbReference type="EMBL" id="BBMT01000001">
    <property type="protein sequence ID" value="GAL32414.1"/>
    <property type="molecule type" value="Genomic_DNA"/>
</dbReference>
<dbReference type="Gene3D" id="2.160.10.10">
    <property type="entry name" value="Hexapeptide repeat proteins"/>
    <property type="match status" value="1"/>
</dbReference>
<gene>
    <name evidence="5" type="ORF">JCM19240_5845</name>
</gene>
<organism evidence="5 6">
    <name type="scientific">Vibrio maritimus</name>
    <dbReference type="NCBI Taxonomy" id="990268"/>
    <lineage>
        <taxon>Bacteria</taxon>
        <taxon>Pseudomonadati</taxon>
        <taxon>Pseudomonadota</taxon>
        <taxon>Gammaproteobacteria</taxon>
        <taxon>Vibrionales</taxon>
        <taxon>Vibrionaceae</taxon>
        <taxon>Vibrio</taxon>
    </lineage>
</organism>
<comment type="caution">
    <text evidence="5">The sequence shown here is derived from an EMBL/GenBank/DDBJ whole genome shotgun (WGS) entry which is preliminary data.</text>
</comment>
<dbReference type="PANTHER" id="PTHR43300:SF11">
    <property type="entry name" value="ACETYLTRANSFERASE RV3034C-RELATED"/>
    <property type="match status" value="1"/>
</dbReference>
<evidence type="ECO:0000256" key="4">
    <source>
        <dbReference type="ARBA" id="ARBA00023315"/>
    </source>
</evidence>
<dbReference type="OrthoDB" id="9815592at2"/>
<dbReference type="AlphaFoldDB" id="A0A090T123"/>
<keyword evidence="4 5" id="KW-0012">Acyltransferase</keyword>
<name>A0A090T123_9VIBR</name>
<dbReference type="Pfam" id="PF00132">
    <property type="entry name" value="Hexapep"/>
    <property type="match status" value="1"/>
</dbReference>